<dbReference type="AlphaFoldDB" id="A0A2T2PC63"/>
<feature type="compositionally biased region" description="Basic and acidic residues" evidence="1">
    <location>
        <begin position="113"/>
        <end position="130"/>
    </location>
</feature>
<accession>A0A2T2PC63</accession>
<feature type="compositionally biased region" description="Polar residues" evidence="1">
    <location>
        <begin position="7"/>
        <end position="18"/>
    </location>
</feature>
<evidence type="ECO:0000313" key="2">
    <source>
        <dbReference type="EMBL" id="PSN75242.1"/>
    </source>
</evidence>
<evidence type="ECO:0000313" key="3">
    <source>
        <dbReference type="Proteomes" id="UP000240883"/>
    </source>
</evidence>
<dbReference type="EMBL" id="KZ678128">
    <property type="protein sequence ID" value="PSN75242.1"/>
    <property type="molecule type" value="Genomic_DNA"/>
</dbReference>
<gene>
    <name evidence="2" type="ORF">BS50DRAFT_581952</name>
</gene>
<dbReference type="Proteomes" id="UP000240883">
    <property type="component" value="Unassembled WGS sequence"/>
</dbReference>
<protein>
    <submittedName>
        <fullName evidence="2">Uncharacterized protein</fullName>
    </submittedName>
</protein>
<feature type="region of interest" description="Disordered" evidence="1">
    <location>
        <begin position="113"/>
        <end position="188"/>
    </location>
</feature>
<name>A0A2T2PC63_CORCC</name>
<reference evidence="2 3" key="1">
    <citation type="journal article" date="2018" name="Front. Microbiol.">
        <title>Genome-Wide Analysis of Corynespora cassiicola Leaf Fall Disease Putative Effectors.</title>
        <authorList>
            <person name="Lopez D."/>
            <person name="Ribeiro S."/>
            <person name="Label P."/>
            <person name="Fumanal B."/>
            <person name="Venisse J.S."/>
            <person name="Kohler A."/>
            <person name="de Oliveira R.R."/>
            <person name="Labutti K."/>
            <person name="Lipzen A."/>
            <person name="Lail K."/>
            <person name="Bauer D."/>
            <person name="Ohm R.A."/>
            <person name="Barry K.W."/>
            <person name="Spatafora J."/>
            <person name="Grigoriev I.V."/>
            <person name="Martin F.M."/>
            <person name="Pujade-Renaud V."/>
        </authorList>
    </citation>
    <scope>NUCLEOTIDE SEQUENCE [LARGE SCALE GENOMIC DNA]</scope>
    <source>
        <strain evidence="2 3">Philippines</strain>
    </source>
</reference>
<proteinExistence type="predicted"/>
<feature type="compositionally biased region" description="Low complexity" evidence="1">
    <location>
        <begin position="131"/>
        <end position="144"/>
    </location>
</feature>
<keyword evidence="3" id="KW-1185">Reference proteome</keyword>
<organism evidence="2 3">
    <name type="scientific">Corynespora cassiicola Philippines</name>
    <dbReference type="NCBI Taxonomy" id="1448308"/>
    <lineage>
        <taxon>Eukaryota</taxon>
        <taxon>Fungi</taxon>
        <taxon>Dikarya</taxon>
        <taxon>Ascomycota</taxon>
        <taxon>Pezizomycotina</taxon>
        <taxon>Dothideomycetes</taxon>
        <taxon>Pleosporomycetidae</taxon>
        <taxon>Pleosporales</taxon>
        <taxon>Corynesporascaceae</taxon>
        <taxon>Corynespora</taxon>
    </lineage>
</organism>
<evidence type="ECO:0000256" key="1">
    <source>
        <dbReference type="SAM" id="MobiDB-lite"/>
    </source>
</evidence>
<feature type="region of interest" description="Disordered" evidence="1">
    <location>
        <begin position="1"/>
        <end position="61"/>
    </location>
</feature>
<sequence>MPLPTSELEQTDTSQMPQRNIRPRLSTPDLRPNRSLRTGSPKRDRSEADVWEQEGSPSRWDAGYLNAMKSAHYTFPKASKGGKDVVNGLRGNQNVAFLNKYSVDDSEYWKEKSVKGRETGKLPPLHKDPRAYAGSCSASSSSAHSLDEGVKSVKTLSNARDRMDQEGGTPGPSVKAGKGSVDSSKESDAPFLNIQVRELSRVSLQGPTGSKKTPSSLQHVPCCINASVTVRCHSLRQRGHLGPMVHRQSKLQ</sequence>